<evidence type="ECO:0000313" key="1">
    <source>
        <dbReference type="EMBL" id="NYB73644.1"/>
    </source>
</evidence>
<sequence>MNFTAFYVTSYAFQTFSSCKYIKELKTPSLASNLTEPPYLLTTVLCRVGDIWIGGIIVSYIRIKFCYTFGEWYQLRLLIIENK</sequence>
<comment type="caution">
    <text evidence="1">The sequence shown here is derived from an EMBL/GenBank/DDBJ whole genome shotgun (WGS) entry which is preliminary data.</text>
</comment>
<proteinExistence type="predicted"/>
<gene>
    <name evidence="1" type="ORF">HZF24_05765</name>
</gene>
<protein>
    <submittedName>
        <fullName evidence="1">Uncharacterized protein</fullName>
    </submittedName>
</protein>
<dbReference type="AlphaFoldDB" id="A0A974GVR2"/>
<dbReference type="EMBL" id="JACBNQ010000003">
    <property type="protein sequence ID" value="NYB73644.1"/>
    <property type="molecule type" value="Genomic_DNA"/>
</dbReference>
<organism evidence="1 2">
    <name type="scientific">Sedimentibacter hydroxybenzoicus DSM 7310</name>
    <dbReference type="NCBI Taxonomy" id="1123245"/>
    <lineage>
        <taxon>Bacteria</taxon>
        <taxon>Bacillati</taxon>
        <taxon>Bacillota</taxon>
        <taxon>Tissierellia</taxon>
        <taxon>Sedimentibacter</taxon>
    </lineage>
</organism>
<keyword evidence="2" id="KW-1185">Reference proteome</keyword>
<dbReference type="Proteomes" id="UP000611629">
    <property type="component" value="Unassembled WGS sequence"/>
</dbReference>
<name>A0A974GVR2_SEDHY</name>
<evidence type="ECO:0000313" key="2">
    <source>
        <dbReference type="Proteomes" id="UP000611629"/>
    </source>
</evidence>
<reference evidence="1" key="1">
    <citation type="submission" date="2020-07" db="EMBL/GenBank/DDBJ databases">
        <title>Genomic analysis of a strain of Sedimentibacter Hydroxybenzoicus DSM7310.</title>
        <authorList>
            <person name="Ma S."/>
        </authorList>
    </citation>
    <scope>NUCLEOTIDE SEQUENCE</scope>
    <source>
        <strain evidence="1">DSM 7310</strain>
    </source>
</reference>
<accession>A0A974GVR2</accession>